<dbReference type="Proteomes" id="UP000326268">
    <property type="component" value="Unassembled WGS sequence"/>
</dbReference>
<gene>
    <name evidence="2" type="ORF">BDV27DRAFT_124570</name>
</gene>
<dbReference type="GO" id="GO:0004623">
    <property type="term" value="F:phospholipase A2 activity"/>
    <property type="evidence" value="ECO:0007669"/>
    <property type="project" value="InterPro"/>
</dbReference>
<evidence type="ECO:0000256" key="1">
    <source>
        <dbReference type="SAM" id="MobiDB-lite"/>
    </source>
</evidence>
<sequence length="271" mass="30920">MTVITVNREYKGRVISCHIARSESSTISRKYQIHYSLSTLSGHKPLINMKNIFVATLGLFAAVSSALPYTTPVNDNPISALQARATTCSAKATDNLIFKVSMKTFQKARKAKNPSKCNWSSDNCSKSPDKPDGYNFIPSCQRHDFGYRNTKKQKRFTKAMKKRIDDNFKKDLYKYCSQFSGWSSWKGVECRRLADVYYTAVRHFGKRDEELEFDPDTIEFEKRDEVADVQPDEFDNFDGSEVDPDIEGQVIPEVSEDDGVDVENLDEIENL</sequence>
<name>A0A5N7AD83_9EURO</name>
<accession>A0A5N7AD83</accession>
<dbReference type="SUPFAM" id="SSF48619">
    <property type="entry name" value="Phospholipase A2, PLA2"/>
    <property type="match status" value="1"/>
</dbReference>
<feature type="region of interest" description="Disordered" evidence="1">
    <location>
        <begin position="231"/>
        <end position="271"/>
    </location>
</feature>
<dbReference type="GO" id="GO:0050482">
    <property type="term" value="P:arachidonate secretion"/>
    <property type="evidence" value="ECO:0007669"/>
    <property type="project" value="InterPro"/>
</dbReference>
<reference evidence="2 3" key="1">
    <citation type="submission" date="2019-04" db="EMBL/GenBank/DDBJ databases">
        <title>Friends and foes A comparative genomics studyof 23 Aspergillus species from section Flavi.</title>
        <authorList>
            <consortium name="DOE Joint Genome Institute"/>
            <person name="Kjaerbolling I."/>
            <person name="Vesth T."/>
            <person name="Frisvad J.C."/>
            <person name="Nybo J.L."/>
            <person name="Theobald S."/>
            <person name="Kildgaard S."/>
            <person name="Isbrandt T."/>
            <person name="Kuo A."/>
            <person name="Sato A."/>
            <person name="Lyhne E.K."/>
            <person name="Kogle M.E."/>
            <person name="Wiebenga A."/>
            <person name="Kun R.S."/>
            <person name="Lubbers R.J."/>
            <person name="Makela M.R."/>
            <person name="Barry K."/>
            <person name="Chovatia M."/>
            <person name="Clum A."/>
            <person name="Daum C."/>
            <person name="Haridas S."/>
            <person name="He G."/>
            <person name="LaButti K."/>
            <person name="Lipzen A."/>
            <person name="Mondo S."/>
            <person name="Riley R."/>
            <person name="Salamov A."/>
            <person name="Simmons B.A."/>
            <person name="Magnuson J.K."/>
            <person name="Henrissat B."/>
            <person name="Mortensen U.H."/>
            <person name="Larsen T.O."/>
            <person name="Devries R.P."/>
            <person name="Grigoriev I.V."/>
            <person name="Machida M."/>
            <person name="Baker S.E."/>
            <person name="Andersen M.R."/>
        </authorList>
    </citation>
    <scope>NUCLEOTIDE SEQUENCE [LARGE SCALE GENOMIC DNA]</scope>
    <source>
        <strain evidence="2 3">CBS 763.97</strain>
    </source>
</reference>
<dbReference type="GO" id="GO:0006644">
    <property type="term" value="P:phospholipid metabolic process"/>
    <property type="evidence" value="ECO:0007669"/>
    <property type="project" value="InterPro"/>
</dbReference>
<dbReference type="AlphaFoldDB" id="A0A5N7AD83"/>
<organism evidence="2 3">
    <name type="scientific">Aspergillus caelatus</name>
    <dbReference type="NCBI Taxonomy" id="61420"/>
    <lineage>
        <taxon>Eukaryota</taxon>
        <taxon>Fungi</taxon>
        <taxon>Dikarya</taxon>
        <taxon>Ascomycota</taxon>
        <taxon>Pezizomycotina</taxon>
        <taxon>Eurotiomycetes</taxon>
        <taxon>Eurotiomycetidae</taxon>
        <taxon>Eurotiales</taxon>
        <taxon>Aspergillaceae</taxon>
        <taxon>Aspergillus</taxon>
        <taxon>Aspergillus subgen. Circumdati</taxon>
    </lineage>
</organism>
<dbReference type="InterPro" id="IPR015141">
    <property type="entry name" value="PLipase_A2_prok/fun"/>
</dbReference>
<protein>
    <submittedName>
        <fullName evidence="2">Prokaryotic phospholipase A2-domain-containing protein</fullName>
    </submittedName>
</protein>
<keyword evidence="3" id="KW-1185">Reference proteome</keyword>
<dbReference type="Gene3D" id="1.20.90.10">
    <property type="entry name" value="Phospholipase A2 domain"/>
    <property type="match status" value="1"/>
</dbReference>
<dbReference type="GeneID" id="43650556"/>
<dbReference type="EMBL" id="ML737604">
    <property type="protein sequence ID" value="KAE8367039.1"/>
    <property type="molecule type" value="Genomic_DNA"/>
</dbReference>
<evidence type="ECO:0000313" key="2">
    <source>
        <dbReference type="EMBL" id="KAE8367039.1"/>
    </source>
</evidence>
<feature type="compositionally biased region" description="Acidic residues" evidence="1">
    <location>
        <begin position="254"/>
        <end position="271"/>
    </location>
</feature>
<evidence type="ECO:0000313" key="3">
    <source>
        <dbReference type="Proteomes" id="UP000326268"/>
    </source>
</evidence>
<feature type="compositionally biased region" description="Acidic residues" evidence="1">
    <location>
        <begin position="231"/>
        <end position="246"/>
    </location>
</feature>
<dbReference type="RefSeq" id="XP_031930120.1">
    <property type="nucleotide sequence ID" value="XM_032066110.1"/>
</dbReference>
<dbReference type="Pfam" id="PF09056">
    <property type="entry name" value="Phospholip_A2_3"/>
    <property type="match status" value="1"/>
</dbReference>
<dbReference type="InterPro" id="IPR036444">
    <property type="entry name" value="PLipase_A2_dom_sf"/>
</dbReference>
<dbReference type="OrthoDB" id="5120271at2759"/>
<proteinExistence type="predicted"/>